<dbReference type="AlphaFoldDB" id="A0A1S3CXT3"/>
<organism evidence="1 2">
    <name type="scientific">Diaphorina citri</name>
    <name type="common">Asian citrus psyllid</name>
    <dbReference type="NCBI Taxonomy" id="121845"/>
    <lineage>
        <taxon>Eukaryota</taxon>
        <taxon>Metazoa</taxon>
        <taxon>Ecdysozoa</taxon>
        <taxon>Arthropoda</taxon>
        <taxon>Hexapoda</taxon>
        <taxon>Insecta</taxon>
        <taxon>Pterygota</taxon>
        <taxon>Neoptera</taxon>
        <taxon>Paraneoptera</taxon>
        <taxon>Hemiptera</taxon>
        <taxon>Sternorrhyncha</taxon>
        <taxon>Psylloidea</taxon>
        <taxon>Psyllidae</taxon>
        <taxon>Diaphorininae</taxon>
        <taxon>Diaphorina</taxon>
    </lineage>
</organism>
<accession>A0A1S3CXT3</accession>
<gene>
    <name evidence="2" type="primary">LOC103507349</name>
</gene>
<keyword evidence="1" id="KW-1185">Reference proteome</keyword>
<dbReference type="STRING" id="121845.A0A1S3CXT3"/>
<dbReference type="GeneID" id="103507349"/>
<dbReference type="Proteomes" id="UP000079169">
    <property type="component" value="Unplaced"/>
</dbReference>
<dbReference type="PaxDb" id="121845-A0A1S3CXT3"/>
<evidence type="ECO:0000313" key="1">
    <source>
        <dbReference type="Proteomes" id="UP000079169"/>
    </source>
</evidence>
<dbReference type="KEGG" id="dci:103507349"/>
<evidence type="ECO:0000313" key="2">
    <source>
        <dbReference type="RefSeq" id="XP_008470040.1"/>
    </source>
</evidence>
<reference evidence="2" key="1">
    <citation type="submission" date="2025-08" db="UniProtKB">
        <authorList>
            <consortium name="RefSeq"/>
        </authorList>
    </citation>
    <scope>IDENTIFICATION</scope>
</reference>
<dbReference type="RefSeq" id="XP_008470040.1">
    <property type="nucleotide sequence ID" value="XM_008471818.1"/>
</dbReference>
<name>A0A1S3CXT3_DIACI</name>
<protein>
    <submittedName>
        <fullName evidence="2">Ubiquitin carboxyl-terminal hydrolase 34-like</fullName>
    </submittedName>
</protein>
<sequence>MSKNQLPVKKKKNYARDELDLHMTRISGNYGIQLFEQHVAELHDSLVKHLHFLNKTMEKTELSKRESYLEYLSDLGAEVNEMNVYNTGIFHKIQTTLGMQKKFKEDHAQLMKMRAKLDQLPGLFSSVREKIKEQTHGKLLDPHDKLLKGLEKMEENFRRKIENLESEEKRNLYLPPEHVEQIKFRTKQLERNKLRNLKLETKCIDIKHTIYCDAHKESFDNQVDALEIQILNKNDYIHKEKSSSKEDGFKLKKKDVEKVVNFSQTWVQRQCSCWFRGENVERFQQLTQSIIILVLQLLKTYKGEPTVFNPKVSDDEWQIDELDKPLHFLAKVFLLNFPLYSVQKQVIQAKLEDMGQCDGIGNSFCPDMHELEVPAFLFRNVNLFNKCGGVEIMTQCFDHQSLPVTVAHAMIAVVCNLKLWINFRMVIQMFIPLRSKVLRYMCKMADKDLRTQGIKAMADYMWSAVKDPLESPASFDRDGLQLAFKYFTSSTLTMRLAGISQINNHINLYGEVCSGGDGGGSEADSIGSCLANWLLENNIISHIFGPNLHVEVIKQSHVILNFLAMECKITNEHMDIMWGAAQLKHVSKQVYDLLTPLVKHVETGPVLHLYNLLCTLEPRHHSEQSLLLTSNILKFIWASSASYSLAQGGSFIDFGKAAPSHSSHTYS</sequence>
<proteinExistence type="predicted"/>